<gene>
    <name evidence="1" type="ORF">FUA23_21945</name>
</gene>
<sequence>MPTILGVFLLPLLLLCSGCGEKDPKTLRKWIDAMPYEFPYLLTAPWQKLIYSELGYPPGVEEGDFAKIKAPKEYRGEQ</sequence>
<dbReference type="Proteomes" id="UP000321907">
    <property type="component" value="Unassembled WGS sequence"/>
</dbReference>
<dbReference type="RefSeq" id="WP_147932924.1">
    <property type="nucleotide sequence ID" value="NZ_VOXD01000077.1"/>
</dbReference>
<evidence type="ECO:0000313" key="2">
    <source>
        <dbReference type="Proteomes" id="UP000321907"/>
    </source>
</evidence>
<dbReference type="AlphaFoldDB" id="A0A5C7F928"/>
<name>A0A5C7F928_9BACT</name>
<keyword evidence="2" id="KW-1185">Reference proteome</keyword>
<evidence type="ECO:0000313" key="1">
    <source>
        <dbReference type="EMBL" id="TXF81583.1"/>
    </source>
</evidence>
<organism evidence="1 2">
    <name type="scientific">Neolewinella aurantiaca</name>
    <dbReference type="NCBI Taxonomy" id="2602767"/>
    <lineage>
        <taxon>Bacteria</taxon>
        <taxon>Pseudomonadati</taxon>
        <taxon>Bacteroidota</taxon>
        <taxon>Saprospiria</taxon>
        <taxon>Saprospirales</taxon>
        <taxon>Lewinellaceae</taxon>
        <taxon>Neolewinella</taxon>
    </lineage>
</organism>
<protein>
    <submittedName>
        <fullName evidence="1">Uncharacterized protein</fullName>
    </submittedName>
</protein>
<dbReference type="EMBL" id="VOXD01000077">
    <property type="protein sequence ID" value="TXF81583.1"/>
    <property type="molecule type" value="Genomic_DNA"/>
</dbReference>
<proteinExistence type="predicted"/>
<accession>A0A5C7F928</accession>
<comment type="caution">
    <text evidence="1">The sequence shown here is derived from an EMBL/GenBank/DDBJ whole genome shotgun (WGS) entry which is preliminary data.</text>
</comment>
<reference evidence="1 2" key="1">
    <citation type="submission" date="2019-08" db="EMBL/GenBank/DDBJ databases">
        <title>Lewinella sp. strain SSH13 Genome sequencing and assembly.</title>
        <authorList>
            <person name="Kim I."/>
        </authorList>
    </citation>
    <scope>NUCLEOTIDE SEQUENCE [LARGE SCALE GENOMIC DNA]</scope>
    <source>
        <strain evidence="1 2">SSH13</strain>
    </source>
</reference>